<dbReference type="EMBL" id="BLLK01000051">
    <property type="protein sequence ID" value="GFH56112.1"/>
    <property type="molecule type" value="Genomic_DNA"/>
</dbReference>
<feature type="chain" id="PRO_5042117018" description="Reelin domain-containing protein" evidence="1">
    <location>
        <begin position="24"/>
        <end position="228"/>
    </location>
</feature>
<dbReference type="Gene3D" id="2.60.40.4060">
    <property type="entry name" value="Reeler domain"/>
    <property type="match status" value="1"/>
</dbReference>
<evidence type="ECO:0000313" key="4">
    <source>
        <dbReference type="Proteomes" id="UP001054902"/>
    </source>
</evidence>
<keyword evidence="4" id="KW-1185">Reference proteome</keyword>
<gene>
    <name evidence="3" type="ORF">CTEN210_12588</name>
</gene>
<name>A0AAD3D1G5_9STRA</name>
<proteinExistence type="predicted"/>
<dbReference type="Pfam" id="PF02014">
    <property type="entry name" value="Reeler"/>
    <property type="match status" value="1"/>
</dbReference>
<sequence length="228" mass="23373">MRTFTSLQLYAFIIASLAAKCYASSNGASHCFSGTPGGFVTAHGASKGGLSTGNLALDIDGVSVSSGSTISLDAGTTHTLTLSGSDFKGFLFRLNGKNGENVKNVIGIDSGSSEKSKISTSCNSFPEIGGITHTDAGLKSSVSVTLSSDDLVDTTLEVTVVVEKYDPQTMYHEAFDFSFVSAPTKSPSPSMAPTLSMAPSVSTSSGSKSSNFSAFAFASAAAVLFAFF</sequence>
<keyword evidence="1" id="KW-0732">Signal</keyword>
<protein>
    <recommendedName>
        <fullName evidence="2">Reelin domain-containing protein</fullName>
    </recommendedName>
</protein>
<evidence type="ECO:0000259" key="2">
    <source>
        <dbReference type="Pfam" id="PF02014"/>
    </source>
</evidence>
<reference evidence="3 4" key="1">
    <citation type="journal article" date="2021" name="Sci. Rep.">
        <title>The genome of the diatom Chaetoceros tenuissimus carries an ancient integrated fragment of an extant virus.</title>
        <authorList>
            <person name="Hongo Y."/>
            <person name="Kimura K."/>
            <person name="Takaki Y."/>
            <person name="Yoshida Y."/>
            <person name="Baba S."/>
            <person name="Kobayashi G."/>
            <person name="Nagasaki K."/>
            <person name="Hano T."/>
            <person name="Tomaru Y."/>
        </authorList>
    </citation>
    <scope>NUCLEOTIDE SEQUENCE [LARGE SCALE GENOMIC DNA]</scope>
    <source>
        <strain evidence="3 4">NIES-3715</strain>
    </source>
</reference>
<dbReference type="AlphaFoldDB" id="A0AAD3D1G5"/>
<evidence type="ECO:0000256" key="1">
    <source>
        <dbReference type="SAM" id="SignalP"/>
    </source>
</evidence>
<dbReference type="Proteomes" id="UP001054902">
    <property type="component" value="Unassembled WGS sequence"/>
</dbReference>
<feature type="domain" description="Reelin" evidence="2">
    <location>
        <begin position="72"/>
        <end position="162"/>
    </location>
</feature>
<feature type="signal peptide" evidence="1">
    <location>
        <begin position="1"/>
        <end position="23"/>
    </location>
</feature>
<dbReference type="InterPro" id="IPR002861">
    <property type="entry name" value="Reeler_dom"/>
</dbReference>
<organism evidence="3 4">
    <name type="scientific">Chaetoceros tenuissimus</name>
    <dbReference type="NCBI Taxonomy" id="426638"/>
    <lineage>
        <taxon>Eukaryota</taxon>
        <taxon>Sar</taxon>
        <taxon>Stramenopiles</taxon>
        <taxon>Ochrophyta</taxon>
        <taxon>Bacillariophyta</taxon>
        <taxon>Coscinodiscophyceae</taxon>
        <taxon>Chaetocerotophycidae</taxon>
        <taxon>Chaetocerotales</taxon>
        <taxon>Chaetocerotaceae</taxon>
        <taxon>Chaetoceros</taxon>
    </lineage>
</organism>
<dbReference type="InterPro" id="IPR042307">
    <property type="entry name" value="Reeler_sf"/>
</dbReference>
<evidence type="ECO:0000313" key="3">
    <source>
        <dbReference type="EMBL" id="GFH56112.1"/>
    </source>
</evidence>
<comment type="caution">
    <text evidence="3">The sequence shown here is derived from an EMBL/GenBank/DDBJ whole genome shotgun (WGS) entry which is preliminary data.</text>
</comment>
<accession>A0AAD3D1G5</accession>